<sequence length="207" mass="21998">MPDHQTLEQALVAAQTEMPAVEPDSVNGHFGSRYVSLDHLIAKTRPVLNRHGLAVTQEPTHIEGEPALRTTVVHVSGESRSSVMPLLLTKRDSQGVGGALTYSRRYAWAALLGVSADEDDDGNQVSSGPPPADPPAAAPATTRATAGTASQYAFKTGKYAGQMFSDVPSAYLAWYLEKGPLQAVKAEILDYQAQGKTAPAPDDDIPF</sequence>
<name>A0A6J5R9G3_9CAUD</name>
<organism evidence="3">
    <name type="scientific">uncultured Caudovirales phage</name>
    <dbReference type="NCBI Taxonomy" id="2100421"/>
    <lineage>
        <taxon>Viruses</taxon>
        <taxon>Duplodnaviria</taxon>
        <taxon>Heunggongvirae</taxon>
        <taxon>Uroviricota</taxon>
        <taxon>Caudoviricetes</taxon>
        <taxon>Peduoviridae</taxon>
        <taxon>Maltschvirus</taxon>
        <taxon>Maltschvirus maltsch</taxon>
    </lineage>
</organism>
<dbReference type="Pfam" id="PF04404">
    <property type="entry name" value="ERF"/>
    <property type="match status" value="1"/>
</dbReference>
<feature type="region of interest" description="Disordered" evidence="1">
    <location>
        <begin position="118"/>
        <end position="144"/>
    </location>
</feature>
<accession>A0A6J5R9G3</accession>
<proteinExistence type="predicted"/>
<dbReference type="EMBL" id="LR797137">
    <property type="protein sequence ID" value="CAB4189265.1"/>
    <property type="molecule type" value="Genomic_DNA"/>
</dbReference>
<evidence type="ECO:0000313" key="2">
    <source>
        <dbReference type="EMBL" id="CAB4173948.1"/>
    </source>
</evidence>
<feature type="compositionally biased region" description="Pro residues" evidence="1">
    <location>
        <begin position="128"/>
        <end position="137"/>
    </location>
</feature>
<evidence type="ECO:0000313" key="3">
    <source>
        <dbReference type="EMBL" id="CAB4189265.1"/>
    </source>
</evidence>
<dbReference type="Pfam" id="PF12843">
    <property type="entry name" value="QSregVF_b"/>
    <property type="match status" value="1"/>
</dbReference>
<dbReference type="EMBL" id="LR797422">
    <property type="protein sequence ID" value="CAB4215553.1"/>
    <property type="molecule type" value="Genomic_DNA"/>
</dbReference>
<dbReference type="EMBL" id="LR798462">
    <property type="protein sequence ID" value="CAB5238936.1"/>
    <property type="molecule type" value="Genomic_DNA"/>
</dbReference>
<evidence type="ECO:0000313" key="5">
    <source>
        <dbReference type="EMBL" id="CAB4215553.1"/>
    </source>
</evidence>
<gene>
    <name evidence="3" type="ORF">UFOVP1186_6</name>
    <name evidence="4" type="ORF">UFOVP1234_13</name>
    <name evidence="5" type="ORF">UFOVP1487_26</name>
    <name evidence="6" type="ORF">UFOVP1574_28</name>
    <name evidence="2" type="ORF">UFOVP959_18</name>
</gene>
<reference evidence="3" key="1">
    <citation type="submission" date="2020-05" db="EMBL/GenBank/DDBJ databases">
        <authorList>
            <person name="Chiriac C."/>
            <person name="Salcher M."/>
            <person name="Ghai R."/>
            <person name="Kavagutti S V."/>
        </authorList>
    </citation>
    <scope>NUCLEOTIDE SEQUENCE</scope>
</reference>
<evidence type="ECO:0000313" key="6">
    <source>
        <dbReference type="EMBL" id="CAB5238936.1"/>
    </source>
</evidence>
<dbReference type="InterPro" id="IPR024530">
    <property type="entry name" value="QSregVF_b"/>
</dbReference>
<dbReference type="InterPro" id="IPR007499">
    <property type="entry name" value="ERF_bacteria_virus"/>
</dbReference>
<dbReference type="EMBL" id="LR797183">
    <property type="protein sequence ID" value="CAB4192251.1"/>
    <property type="molecule type" value="Genomic_DNA"/>
</dbReference>
<dbReference type="EMBL" id="LR796907">
    <property type="protein sequence ID" value="CAB4173948.1"/>
    <property type="molecule type" value="Genomic_DNA"/>
</dbReference>
<evidence type="ECO:0000256" key="1">
    <source>
        <dbReference type="SAM" id="MobiDB-lite"/>
    </source>
</evidence>
<protein>
    <submittedName>
        <fullName evidence="3">Quorum-sensing-regulated virulence factor</fullName>
    </submittedName>
</protein>
<evidence type="ECO:0000313" key="4">
    <source>
        <dbReference type="EMBL" id="CAB4192251.1"/>
    </source>
</evidence>